<dbReference type="Gene3D" id="1.10.443.10">
    <property type="entry name" value="Intergrase catalytic core"/>
    <property type="match status" value="1"/>
</dbReference>
<dbReference type="GO" id="GO:0006310">
    <property type="term" value="P:DNA recombination"/>
    <property type="evidence" value="ECO:0007669"/>
    <property type="project" value="UniProtKB-KW"/>
</dbReference>
<feature type="domain" description="Tyr recombinase" evidence="2">
    <location>
        <begin position="1"/>
        <end position="197"/>
    </location>
</feature>
<dbReference type="InterPro" id="IPR011010">
    <property type="entry name" value="DNA_brk_join_enz"/>
</dbReference>
<dbReference type="InterPro" id="IPR050090">
    <property type="entry name" value="Tyrosine_recombinase_XerCD"/>
</dbReference>
<dbReference type="PANTHER" id="PTHR30349">
    <property type="entry name" value="PHAGE INTEGRASE-RELATED"/>
    <property type="match status" value="1"/>
</dbReference>
<sequence>MAASSVIRDRYRLAVDLGAGCGLRQGEIFALAVDDVDFSRKLVHVRRQLKIVKYRLIFAPPKGRKVRDVPLPGSVAAAMAEHIRQFPPVDVTLPLGVPDGEPETVRLFISTSMHTAVNRKWFAPDVWHKALRTAGVEVSRENGLHALRHFYASALLSAGESIKAVSEYLGHHDPGFTLRTYTHLMPESEARTRRAVDAILGRGRIDVHGLGTA</sequence>
<dbReference type="SUPFAM" id="SSF56349">
    <property type="entry name" value="DNA breaking-rejoining enzymes"/>
    <property type="match status" value="1"/>
</dbReference>
<keyword evidence="4" id="KW-1185">Reference proteome</keyword>
<accession>A0A317JW08</accession>
<evidence type="ECO:0000313" key="3">
    <source>
        <dbReference type="EMBL" id="PWU44966.1"/>
    </source>
</evidence>
<dbReference type="Proteomes" id="UP000245683">
    <property type="component" value="Unassembled WGS sequence"/>
</dbReference>
<dbReference type="RefSeq" id="WP_109946717.1">
    <property type="nucleotide sequence ID" value="NZ_QGSV01000275.1"/>
</dbReference>
<dbReference type="InterPro" id="IPR002104">
    <property type="entry name" value="Integrase_catalytic"/>
</dbReference>
<proteinExistence type="predicted"/>
<dbReference type="GO" id="GO:0015074">
    <property type="term" value="P:DNA integration"/>
    <property type="evidence" value="ECO:0007669"/>
    <property type="project" value="InterPro"/>
</dbReference>
<evidence type="ECO:0000259" key="2">
    <source>
        <dbReference type="PROSITE" id="PS51898"/>
    </source>
</evidence>
<evidence type="ECO:0000313" key="4">
    <source>
        <dbReference type="Proteomes" id="UP000245683"/>
    </source>
</evidence>
<dbReference type="CDD" id="cd01189">
    <property type="entry name" value="INT_ICEBs1_C_like"/>
    <property type="match status" value="1"/>
</dbReference>
<evidence type="ECO:0000256" key="1">
    <source>
        <dbReference type="ARBA" id="ARBA00023172"/>
    </source>
</evidence>
<dbReference type="AlphaFoldDB" id="A0A317JW08"/>
<name>A0A317JW08_9ACTN</name>
<dbReference type="EMBL" id="QGSV01000275">
    <property type="protein sequence ID" value="PWU44966.1"/>
    <property type="molecule type" value="Genomic_DNA"/>
</dbReference>
<organism evidence="3 4">
    <name type="scientific">Micromonospora globispora</name>
    <dbReference type="NCBI Taxonomy" id="1450148"/>
    <lineage>
        <taxon>Bacteria</taxon>
        <taxon>Bacillati</taxon>
        <taxon>Actinomycetota</taxon>
        <taxon>Actinomycetes</taxon>
        <taxon>Micromonosporales</taxon>
        <taxon>Micromonosporaceae</taxon>
        <taxon>Micromonospora</taxon>
    </lineage>
</organism>
<keyword evidence="1" id="KW-0233">DNA recombination</keyword>
<dbReference type="OrthoDB" id="1822491at2"/>
<dbReference type="PANTHER" id="PTHR30349:SF64">
    <property type="entry name" value="PROPHAGE INTEGRASE INTD-RELATED"/>
    <property type="match status" value="1"/>
</dbReference>
<reference evidence="4" key="1">
    <citation type="submission" date="2018-05" db="EMBL/GenBank/DDBJ databases">
        <title>Micromonospora globispora sp. nov. and Micromonospora rugosa sp. nov., isolated from marine sediment.</title>
        <authorList>
            <person name="Carro L."/>
            <person name="Aysel V."/>
            <person name="Cetin D."/>
            <person name="Igual J.M."/>
            <person name="Klenk H.-P."/>
            <person name="Trujillo M.E."/>
            <person name="Sahin N."/>
        </authorList>
    </citation>
    <scope>NUCLEOTIDE SEQUENCE [LARGE SCALE GENOMIC DNA]</scope>
    <source>
        <strain evidence="4">S2904</strain>
    </source>
</reference>
<comment type="caution">
    <text evidence="3">The sequence shown here is derived from an EMBL/GenBank/DDBJ whole genome shotgun (WGS) entry which is preliminary data.</text>
</comment>
<protein>
    <recommendedName>
        <fullName evidence="2">Tyr recombinase domain-containing protein</fullName>
    </recommendedName>
</protein>
<dbReference type="Pfam" id="PF00589">
    <property type="entry name" value="Phage_integrase"/>
    <property type="match status" value="1"/>
</dbReference>
<gene>
    <name evidence="3" type="ORF">DLJ46_23255</name>
</gene>
<dbReference type="GO" id="GO:0003677">
    <property type="term" value="F:DNA binding"/>
    <property type="evidence" value="ECO:0007669"/>
    <property type="project" value="InterPro"/>
</dbReference>
<dbReference type="PROSITE" id="PS51898">
    <property type="entry name" value="TYR_RECOMBINASE"/>
    <property type="match status" value="1"/>
</dbReference>
<dbReference type="InterPro" id="IPR013762">
    <property type="entry name" value="Integrase-like_cat_sf"/>
</dbReference>